<evidence type="ECO:0000313" key="1">
    <source>
        <dbReference type="EMBL" id="MDT8757342.1"/>
    </source>
</evidence>
<sequence length="62" mass="6801">MTRTASLSAPEAQLRAYSVEPPRASDAIAVSLRDAFEREAGLPDDMIMLLRRLNGFEAPTSH</sequence>
<evidence type="ECO:0008006" key="2">
    <source>
        <dbReference type="Google" id="ProtNLM"/>
    </source>
</evidence>
<gene>
    <name evidence="1" type="ORF">MZO42_01400</name>
</gene>
<name>A0ABU3MYN3_9SPHN</name>
<protein>
    <recommendedName>
        <fullName evidence="2">Anti-sigma factor NepR domain-containing protein</fullName>
    </recommendedName>
</protein>
<accession>A0ABU3MYN3</accession>
<reference evidence="1" key="1">
    <citation type="submission" date="2022-04" db="EMBL/GenBank/DDBJ databases">
        <title>Tomato heritable bacteria conferring resistance against bacterial wilt.</title>
        <authorList>
            <person name="Yin J."/>
        </authorList>
    </citation>
    <scope>NUCLEOTIDE SEQUENCE</scope>
    <source>
        <strain evidence="1">Cra20</strain>
    </source>
</reference>
<comment type="caution">
    <text evidence="1">The sequence shown here is derived from an EMBL/GenBank/DDBJ whole genome shotgun (WGS) entry which is preliminary data.</text>
</comment>
<proteinExistence type="predicted"/>
<organism evidence="1">
    <name type="scientific">Sphingomonas psychrotolerans</name>
    <dbReference type="NCBI Taxonomy" id="1327635"/>
    <lineage>
        <taxon>Bacteria</taxon>
        <taxon>Pseudomonadati</taxon>
        <taxon>Pseudomonadota</taxon>
        <taxon>Alphaproteobacteria</taxon>
        <taxon>Sphingomonadales</taxon>
        <taxon>Sphingomonadaceae</taxon>
        <taxon>Sphingomonas</taxon>
    </lineage>
</organism>
<dbReference type="EMBL" id="JALMLT010000001">
    <property type="protein sequence ID" value="MDT8757342.1"/>
    <property type="molecule type" value="Genomic_DNA"/>
</dbReference>